<dbReference type="InterPro" id="IPR011030">
    <property type="entry name" value="Lipovitellin_superhlx_dom"/>
</dbReference>
<evidence type="ECO:0000256" key="4">
    <source>
        <dbReference type="ARBA" id="ARBA00023180"/>
    </source>
</evidence>
<dbReference type="RefSeq" id="XP_017781017.1">
    <property type="nucleotide sequence ID" value="XM_017925528.1"/>
</dbReference>
<feature type="signal peptide" evidence="7">
    <location>
        <begin position="1"/>
        <end position="16"/>
    </location>
</feature>
<feature type="compositionally biased region" description="Basic residues" evidence="6">
    <location>
        <begin position="356"/>
        <end position="365"/>
    </location>
</feature>
<feature type="chain" id="PRO_5046650910" evidence="7">
    <location>
        <begin position="17"/>
        <end position="1817"/>
    </location>
</feature>
<evidence type="ECO:0000259" key="8">
    <source>
        <dbReference type="PROSITE" id="PS51211"/>
    </source>
</evidence>
<dbReference type="Gene3D" id="2.30.230.10">
    <property type="entry name" value="Lipovitellin, beta-sheet shell regions, chain A"/>
    <property type="match status" value="1"/>
</dbReference>
<dbReference type="InterPro" id="IPR015816">
    <property type="entry name" value="Vitellinogen_b-sht_N"/>
</dbReference>
<gene>
    <name evidence="11" type="primary">LOC108565867</name>
</gene>
<dbReference type="GeneID" id="108565867"/>
<protein>
    <submittedName>
        <fullName evidence="11">Vitellogenin-like</fullName>
    </submittedName>
</protein>
<keyword evidence="3" id="KW-1015">Disulfide bond</keyword>
<evidence type="ECO:0000256" key="6">
    <source>
        <dbReference type="SAM" id="MobiDB-lite"/>
    </source>
</evidence>
<evidence type="ECO:0000256" key="2">
    <source>
        <dbReference type="ARBA" id="ARBA00022761"/>
    </source>
</evidence>
<dbReference type="SMART" id="SM00216">
    <property type="entry name" value="VWD"/>
    <property type="match status" value="1"/>
</dbReference>
<dbReference type="Gene3D" id="1.25.10.20">
    <property type="entry name" value="Vitellinogen, superhelical"/>
    <property type="match status" value="1"/>
</dbReference>
<dbReference type="PANTHER" id="PTHR23345">
    <property type="entry name" value="VITELLOGENIN-RELATED"/>
    <property type="match status" value="1"/>
</dbReference>
<dbReference type="Proteomes" id="UP000695000">
    <property type="component" value="Unplaced"/>
</dbReference>
<dbReference type="InterPro" id="IPR015255">
    <property type="entry name" value="Vitellinogen_open_b-sht"/>
</dbReference>
<reference evidence="11" key="1">
    <citation type="submission" date="2025-08" db="UniProtKB">
        <authorList>
            <consortium name="RefSeq"/>
        </authorList>
    </citation>
    <scope>IDENTIFICATION</scope>
    <source>
        <tissue evidence="11">Whole Larva</tissue>
    </source>
</reference>
<dbReference type="InterPro" id="IPR050733">
    <property type="entry name" value="Vitellogenin/Apolipophorin"/>
</dbReference>
<accession>A0ABM1N2G7</accession>
<feature type="region of interest" description="Disordered" evidence="6">
    <location>
        <begin position="1165"/>
        <end position="1186"/>
    </location>
</feature>
<dbReference type="SMART" id="SM01169">
    <property type="entry name" value="DUF1943"/>
    <property type="match status" value="1"/>
</dbReference>
<dbReference type="Pfam" id="PF00094">
    <property type="entry name" value="VWD"/>
    <property type="match status" value="1"/>
</dbReference>
<dbReference type="PROSITE" id="PS51233">
    <property type="entry name" value="VWFD"/>
    <property type="match status" value="1"/>
</dbReference>
<evidence type="ECO:0000256" key="7">
    <source>
        <dbReference type="SAM" id="SignalP"/>
    </source>
</evidence>
<keyword evidence="10" id="KW-1185">Reference proteome</keyword>
<feature type="domain" description="VWFD" evidence="9">
    <location>
        <begin position="1468"/>
        <end position="1681"/>
    </location>
</feature>
<name>A0ABM1N2G7_NICVS</name>
<evidence type="ECO:0000313" key="11">
    <source>
        <dbReference type="RefSeq" id="XP_017781017.1"/>
    </source>
</evidence>
<organism evidence="10 11">
    <name type="scientific">Nicrophorus vespilloides</name>
    <name type="common">Boreal carrion beetle</name>
    <dbReference type="NCBI Taxonomy" id="110193"/>
    <lineage>
        <taxon>Eukaryota</taxon>
        <taxon>Metazoa</taxon>
        <taxon>Ecdysozoa</taxon>
        <taxon>Arthropoda</taxon>
        <taxon>Hexapoda</taxon>
        <taxon>Insecta</taxon>
        <taxon>Pterygota</taxon>
        <taxon>Neoptera</taxon>
        <taxon>Endopterygota</taxon>
        <taxon>Coleoptera</taxon>
        <taxon>Polyphaga</taxon>
        <taxon>Staphyliniformia</taxon>
        <taxon>Silphidae</taxon>
        <taxon>Nicrophorinae</taxon>
        <taxon>Nicrophorus</taxon>
    </lineage>
</organism>
<sequence length="1817" mass="207364">MWSQLLLCCLVGFAAASDYGWKSNTEYLYKVQGRTLTGLPDVANQYAGIVMSANLIVRPQGDGKLVAKISDAKYAQVHTQLPQGWRSEIPESKLNFQQLQLSDKPFEIVMKNGVVRDVIVSKEVHNWEANLLKSIISQIQLDTQGQHAIKSHINQLPQEGSNNAVFKTMEDTVTGKYETLYDITPLPEYILQSQPWLVPMPQMKGDGEFIEIVKSKNFSRGEERVGYHFGLGANGKWEPNTNHMGEFFLRSSLSRAVISGNLKRYTIQSAVTTNKIILSPSLNSEQKGMVVSHLNLTLTHVQPASSQFQKIQEPQQLGSLVYRYGSPFSSNHEARPGQQRQEQEEYDFSSEEMQHQKRHYRHRRSANSAEQEFDSPEFEDSWTQEEPKLSSAPETPLLPMHIGNKGKSIKSAQNVNIVEAAEKLAQQIGQEIQRPEKIQKEQTLSKFILLTNLLRLMNEKEMQEVSRQIYNKESKGPKADAWKSFRDAVATCGTGPALLTIKEWIKTKKIEQQEAAEVIAVLAKSARHPTPEYMRTFYALVTDEDVKSQQVLAETAILSFSKLVCRVYNDKEVSHNQYPVHTFGSFRKEGKQFVVQEFIPYLKQKLNQAVEKADSRKVLVNIRALGYVAHPKILAAFEPYLEGEKQVSQFQRFNMILSLRKLVDVHPKIARSVLYKIYQNAGEEPVVRVAAVFLLMRTCPPASMLQRMAQYTNIDTSNQVNAAVKSAIESATKLEGEQYAQLKENSEAAQPLLTKENFGIQYSRNFLRSFVNREMNLFYKQNIQIYGNEESSLPNGIKSMLRSELNGFNTEIFDIEAMVSSIDELTNVLKQQTEIHQHEQKQQKQNYKQAQQNQWSSEHIARLLNIQTEEREQLEGNFLFEFGVIANRFMAFDNRTVELLPSVIRDIEQHLRDGKDYHLCKFYDTKQVTISFPTEMSLPFVYTLHTPTLFHVKGQIRASAEPQISSGDKIHKPHTINGETELHALFSTKVQTKIGFVAPFEHHSYVSGFDRNIQVNIPLKAQIEVDIKNKQMNAQLQPVEPEKNTQVFHYSTYPYTAKKDLLKVQPIVKSQNVHVIRAPESEQTRFQSVVGKKIGMAFRVGYTSDQQFMDTKWLLEQLRRQDRVTALMAIYNDETIQYKKMEIEYAGAESTVRKVQFRMGYESRYESEHGNESNGPSAEISQFSQLPNESKARKQQFAKMAAAGIQSANVRVVDASIEFDGQNKIEYTATAAIASSPVDQKARALCYIRKQSANPQENRPFQFAVSAKAQVPNTNGLDFAHALKFDPTSTVQIEVAAGEDLKSASKVHVQAKLRKSESRKQYLQSLQRAHECRREMEEGNHQLPACANMTAEANLMDRVQVQLQFEHVSSEAAECSRRAYDYLRYLGFYNLRENLHKQSGKQNEIEMEARFEPNFESVNVTIKSEHMESKFEQIRVNHWAKQVVAVHPVFPMTNRVMGKLLQLDTYRPICVVDKTAANTFDNKTYPIDLGHAWTVMFQYVPTFARQQQNQPQRYQQQQEEQQTEQYVVLVRDTKSGQAEKEVRMTIRTPETQGQLIDLEIKPSENKDCSKSNPCAKVQVNGKQYEISDAKSTDIQGGFIKFFALPSGEIKVTVRDSFYIIYDGKRVKLAVVSDKFRGSVRGLCGTFTGEQSDDFLTPKNCILRNPREFAATYAIEEQGHVQQYKSRAQKAECFYKDNVYANVISDFDAGRNHQQYTQKQNYLGQRNSDNSCSKQQTSYMLENNGETICFTTHKIPVCKSSCNANELITKSVKYHCVPKTNISELWRNQINKGASPDFSSKTVTKTVEMKVPASCSRY</sequence>
<dbReference type="InterPro" id="IPR001747">
    <property type="entry name" value="Vitellogenin_N"/>
</dbReference>
<evidence type="ECO:0000259" key="9">
    <source>
        <dbReference type="PROSITE" id="PS51233"/>
    </source>
</evidence>
<comment type="caution">
    <text evidence="5">Lacks conserved residue(s) required for the propagation of feature annotation.</text>
</comment>
<dbReference type="Pfam" id="PF09172">
    <property type="entry name" value="Vit_open_b-sht"/>
    <property type="match status" value="1"/>
</dbReference>
<dbReference type="InterPro" id="IPR001846">
    <property type="entry name" value="VWF_type-D"/>
</dbReference>
<evidence type="ECO:0000256" key="1">
    <source>
        <dbReference type="ARBA" id="ARBA00022729"/>
    </source>
</evidence>
<keyword evidence="4" id="KW-0325">Glycoprotein</keyword>
<feature type="region of interest" description="Disordered" evidence="6">
    <location>
        <begin position="323"/>
        <end position="405"/>
    </location>
</feature>
<dbReference type="Pfam" id="PF01347">
    <property type="entry name" value="Vitellogenin_N"/>
    <property type="match status" value="1"/>
</dbReference>
<dbReference type="SMART" id="SM00638">
    <property type="entry name" value="LPD_N"/>
    <property type="match status" value="1"/>
</dbReference>
<dbReference type="InterPro" id="IPR015819">
    <property type="entry name" value="Lipid_transp_b-sht_shell"/>
</dbReference>
<evidence type="ECO:0000313" key="10">
    <source>
        <dbReference type="Proteomes" id="UP000695000"/>
    </source>
</evidence>
<evidence type="ECO:0000256" key="3">
    <source>
        <dbReference type="ARBA" id="ARBA00023157"/>
    </source>
</evidence>
<feature type="domain" description="Vitellogenin" evidence="8">
    <location>
        <begin position="21"/>
        <end position="797"/>
    </location>
</feature>
<dbReference type="SUPFAM" id="SSF56968">
    <property type="entry name" value="Lipovitellin-phosvitin complex, beta-sheet shell regions"/>
    <property type="match status" value="2"/>
</dbReference>
<proteinExistence type="predicted"/>
<dbReference type="SUPFAM" id="SSF48431">
    <property type="entry name" value="Lipovitellin-phosvitin complex, superhelical domain"/>
    <property type="match status" value="1"/>
</dbReference>
<keyword evidence="1 7" id="KW-0732">Signal</keyword>
<dbReference type="PROSITE" id="PS51211">
    <property type="entry name" value="VITELLOGENIN"/>
    <property type="match status" value="1"/>
</dbReference>
<dbReference type="PANTHER" id="PTHR23345:SF15">
    <property type="entry name" value="VITELLOGENIN 1-RELATED"/>
    <property type="match status" value="1"/>
</dbReference>
<feature type="compositionally biased region" description="Polar residues" evidence="6">
    <location>
        <begin position="1172"/>
        <end position="1186"/>
    </location>
</feature>
<keyword evidence="2" id="KW-0758">Storage protein</keyword>
<dbReference type="Gene3D" id="2.20.80.10">
    <property type="entry name" value="Lipovitellin-phosvitin complex, chain A, domain 4"/>
    <property type="match status" value="1"/>
</dbReference>
<evidence type="ECO:0000256" key="5">
    <source>
        <dbReference type="PROSITE-ProRule" id="PRU00557"/>
    </source>
</evidence>
<feature type="compositionally biased region" description="Acidic residues" evidence="6">
    <location>
        <begin position="371"/>
        <end position="383"/>
    </location>
</feature>